<keyword evidence="4" id="KW-0378">Hydrolase</keyword>
<dbReference type="InterPro" id="IPR029058">
    <property type="entry name" value="AB_hydrolase_fold"/>
</dbReference>
<comment type="similarity">
    <text evidence="1">Belongs to the peptidase S28 family.</text>
</comment>
<protein>
    <submittedName>
        <fullName evidence="6">Uncharacterized protein</fullName>
    </submittedName>
</protein>
<dbReference type="Gene3D" id="3.40.50.1820">
    <property type="entry name" value="alpha/beta hydrolase"/>
    <property type="match status" value="1"/>
</dbReference>
<dbReference type="PANTHER" id="PTHR11010:SF38">
    <property type="entry name" value="LYSOSOMAL PRO-X CARBOXYPEPTIDASE"/>
    <property type="match status" value="1"/>
</dbReference>
<organism evidence="6 7">
    <name type="scientific">Reticulomyxa filosa</name>
    <dbReference type="NCBI Taxonomy" id="46433"/>
    <lineage>
        <taxon>Eukaryota</taxon>
        <taxon>Sar</taxon>
        <taxon>Rhizaria</taxon>
        <taxon>Retaria</taxon>
        <taxon>Foraminifera</taxon>
        <taxon>Monothalamids</taxon>
        <taxon>Reticulomyxidae</taxon>
        <taxon>Reticulomyxa</taxon>
    </lineage>
</organism>
<dbReference type="InterPro" id="IPR008758">
    <property type="entry name" value="Peptidase_S28"/>
</dbReference>
<dbReference type="OrthoDB" id="2130629at2759"/>
<dbReference type="EMBL" id="ASPP01003735">
    <property type="protein sequence ID" value="ETO33032.1"/>
    <property type="molecule type" value="Genomic_DNA"/>
</dbReference>
<reference evidence="6 7" key="1">
    <citation type="journal article" date="2013" name="Curr. Biol.">
        <title>The Genome of the Foraminiferan Reticulomyxa filosa.</title>
        <authorList>
            <person name="Glockner G."/>
            <person name="Hulsmann N."/>
            <person name="Schleicher M."/>
            <person name="Noegel A.A."/>
            <person name="Eichinger L."/>
            <person name="Gallinger C."/>
            <person name="Pawlowski J."/>
            <person name="Sierra R."/>
            <person name="Euteneuer U."/>
            <person name="Pillet L."/>
            <person name="Moustafa A."/>
            <person name="Platzer M."/>
            <person name="Groth M."/>
            <person name="Szafranski K."/>
            <person name="Schliwa M."/>
        </authorList>
    </citation>
    <scope>NUCLEOTIDE SEQUENCE [LARGE SCALE GENOMIC DNA]</scope>
</reference>
<dbReference type="Proteomes" id="UP000023152">
    <property type="component" value="Unassembled WGS sequence"/>
</dbReference>
<dbReference type="AlphaFoldDB" id="X6P5Y8"/>
<evidence type="ECO:0000256" key="2">
    <source>
        <dbReference type="ARBA" id="ARBA00022670"/>
    </source>
</evidence>
<evidence type="ECO:0000313" key="6">
    <source>
        <dbReference type="EMBL" id="ETO33032.1"/>
    </source>
</evidence>
<dbReference type="GO" id="GO:0070008">
    <property type="term" value="F:serine-type exopeptidase activity"/>
    <property type="evidence" value="ECO:0007669"/>
    <property type="project" value="InterPro"/>
</dbReference>
<evidence type="ECO:0000256" key="5">
    <source>
        <dbReference type="ARBA" id="ARBA00023180"/>
    </source>
</evidence>
<accession>X6P5Y8</accession>
<sequence>MQLLNHHLLKMFLLSKTHKKANIYCFTTYQERYFVCGGKNWKANNSIWFYTGNEADVELYINNTGLMWENSDNFDSIMVFAEHRYFGQSLPFDSNTQDMDNRYLVFLNTDQALADYAFLIQTLKTQWNSWNSPVIGISFFNNITLNFEKKKKRFRWIIWWHVVCVVSNQMYVRTKVFVCFFFFPMEK</sequence>
<evidence type="ECO:0000256" key="4">
    <source>
        <dbReference type="ARBA" id="ARBA00022801"/>
    </source>
</evidence>
<keyword evidence="7" id="KW-1185">Reference proteome</keyword>
<keyword evidence="5" id="KW-0325">Glycoprotein</keyword>
<dbReference type="GO" id="GO:0008239">
    <property type="term" value="F:dipeptidyl-peptidase activity"/>
    <property type="evidence" value="ECO:0007669"/>
    <property type="project" value="TreeGrafter"/>
</dbReference>
<dbReference type="Pfam" id="PF05577">
    <property type="entry name" value="Peptidase_S28"/>
    <property type="match status" value="1"/>
</dbReference>
<evidence type="ECO:0000256" key="3">
    <source>
        <dbReference type="ARBA" id="ARBA00022729"/>
    </source>
</evidence>
<evidence type="ECO:0000256" key="1">
    <source>
        <dbReference type="ARBA" id="ARBA00011079"/>
    </source>
</evidence>
<comment type="caution">
    <text evidence="6">The sequence shown here is derived from an EMBL/GenBank/DDBJ whole genome shotgun (WGS) entry which is preliminary data.</text>
</comment>
<keyword evidence="2" id="KW-0645">Protease</keyword>
<dbReference type="GO" id="GO:0006508">
    <property type="term" value="P:proteolysis"/>
    <property type="evidence" value="ECO:0007669"/>
    <property type="project" value="UniProtKB-KW"/>
</dbReference>
<name>X6P5Y8_RETFI</name>
<keyword evidence="3" id="KW-0732">Signal</keyword>
<gene>
    <name evidence="6" type="ORF">RFI_04074</name>
</gene>
<evidence type="ECO:0000313" key="7">
    <source>
        <dbReference type="Proteomes" id="UP000023152"/>
    </source>
</evidence>
<proteinExistence type="inferred from homology"/>
<dbReference type="PANTHER" id="PTHR11010">
    <property type="entry name" value="PROTEASE S28 PRO-X CARBOXYPEPTIDASE-RELATED"/>
    <property type="match status" value="1"/>
</dbReference>